<keyword evidence="2" id="KW-1185">Reference proteome</keyword>
<organism evidence="1 2">
    <name type="scientific">Durusdinium trenchii</name>
    <dbReference type="NCBI Taxonomy" id="1381693"/>
    <lineage>
        <taxon>Eukaryota</taxon>
        <taxon>Sar</taxon>
        <taxon>Alveolata</taxon>
        <taxon>Dinophyceae</taxon>
        <taxon>Suessiales</taxon>
        <taxon>Symbiodiniaceae</taxon>
        <taxon>Durusdinium</taxon>
    </lineage>
</organism>
<reference evidence="1 2" key="1">
    <citation type="submission" date="2024-02" db="EMBL/GenBank/DDBJ databases">
        <authorList>
            <person name="Chen Y."/>
            <person name="Shah S."/>
            <person name="Dougan E. K."/>
            <person name="Thang M."/>
            <person name="Chan C."/>
        </authorList>
    </citation>
    <scope>NUCLEOTIDE SEQUENCE [LARGE SCALE GENOMIC DNA]</scope>
</reference>
<dbReference type="Proteomes" id="UP001642464">
    <property type="component" value="Unassembled WGS sequence"/>
</dbReference>
<dbReference type="EMBL" id="CAXAMM010030050">
    <property type="protein sequence ID" value="CAK9065863.1"/>
    <property type="molecule type" value="Genomic_DNA"/>
</dbReference>
<evidence type="ECO:0000313" key="1">
    <source>
        <dbReference type="EMBL" id="CAK9065863.1"/>
    </source>
</evidence>
<feature type="non-terminal residue" evidence="1">
    <location>
        <position position="1"/>
    </location>
</feature>
<sequence length="133" mass="14500">DEPDLQLDGKWVVASLTINGTELPLSESPDSFWFDIDGKEWTYSFVVDGQRTTARFAVTLSESDSTALIDAKLMNGAHAGGICKGICSIDGDVLQLCLAETPAAARPTQFECPENSEVQLFKLRRVQSSESSR</sequence>
<proteinExistence type="predicted"/>
<evidence type="ECO:0000313" key="2">
    <source>
        <dbReference type="Proteomes" id="UP001642464"/>
    </source>
</evidence>
<dbReference type="InterPro" id="IPR017504">
    <property type="entry name" value="CHP03067_Planctomycetes"/>
</dbReference>
<protein>
    <submittedName>
        <fullName evidence="1">Uncharacterized protein</fullName>
    </submittedName>
</protein>
<dbReference type="NCBIfam" id="TIGR03067">
    <property type="entry name" value="Planc_TIGR03067"/>
    <property type="match status" value="1"/>
</dbReference>
<accession>A0ABP0NPZ3</accession>
<gene>
    <name evidence="1" type="ORF">SCF082_LOCUS33633</name>
</gene>
<comment type="caution">
    <text evidence="1">The sequence shown here is derived from an EMBL/GenBank/DDBJ whole genome shotgun (WGS) entry which is preliminary data.</text>
</comment>
<name>A0ABP0NPZ3_9DINO</name>